<dbReference type="OrthoDB" id="515811at2759"/>
<evidence type="ECO:0000256" key="5">
    <source>
        <dbReference type="ARBA" id="ARBA00022833"/>
    </source>
</evidence>
<dbReference type="GO" id="GO:0016567">
    <property type="term" value="P:protein ubiquitination"/>
    <property type="evidence" value="ECO:0007669"/>
    <property type="project" value="TreeGrafter"/>
</dbReference>
<dbReference type="SMART" id="SM00240">
    <property type="entry name" value="FHA"/>
    <property type="match status" value="1"/>
</dbReference>
<dbReference type="PANTHER" id="PTHR16079:SF4">
    <property type="entry name" value="E3 UBIQUITIN-PROTEIN LIGASE CHFR"/>
    <property type="match status" value="1"/>
</dbReference>
<dbReference type="GO" id="GO:0005634">
    <property type="term" value="C:nucleus"/>
    <property type="evidence" value="ECO:0007669"/>
    <property type="project" value="TreeGrafter"/>
</dbReference>
<feature type="region of interest" description="Disordered" evidence="7">
    <location>
        <begin position="1"/>
        <end position="33"/>
    </location>
</feature>
<feature type="compositionally biased region" description="Low complexity" evidence="7">
    <location>
        <begin position="552"/>
        <end position="574"/>
    </location>
</feature>
<organism evidence="10 11">
    <name type="scientific">Chlorella sorokiniana</name>
    <name type="common">Freshwater green alga</name>
    <dbReference type="NCBI Taxonomy" id="3076"/>
    <lineage>
        <taxon>Eukaryota</taxon>
        <taxon>Viridiplantae</taxon>
        <taxon>Chlorophyta</taxon>
        <taxon>core chlorophytes</taxon>
        <taxon>Trebouxiophyceae</taxon>
        <taxon>Chlorellales</taxon>
        <taxon>Chlorellaceae</taxon>
        <taxon>Chlorella clade</taxon>
        <taxon>Chlorella</taxon>
    </lineage>
</organism>
<feature type="region of interest" description="Disordered" evidence="7">
    <location>
        <begin position="677"/>
        <end position="755"/>
    </location>
</feature>
<evidence type="ECO:0000256" key="7">
    <source>
        <dbReference type="SAM" id="MobiDB-lite"/>
    </source>
</evidence>
<keyword evidence="4 6" id="KW-0863">Zinc-finger</keyword>
<feature type="region of interest" description="Disordered" evidence="7">
    <location>
        <begin position="447"/>
        <end position="500"/>
    </location>
</feature>
<feature type="domain" description="FHA" evidence="8">
    <location>
        <begin position="208"/>
        <end position="260"/>
    </location>
</feature>
<name>A0A2P6U1L7_CHLSO</name>
<feature type="region of interest" description="Disordered" evidence="7">
    <location>
        <begin position="315"/>
        <end position="336"/>
    </location>
</feature>
<dbReference type="GO" id="GO:0008270">
    <property type="term" value="F:zinc ion binding"/>
    <property type="evidence" value="ECO:0007669"/>
    <property type="project" value="UniProtKB-KW"/>
</dbReference>
<gene>
    <name evidence="10" type="ORF">C2E21_0908</name>
</gene>
<dbReference type="InterPro" id="IPR008984">
    <property type="entry name" value="SMAD_FHA_dom_sf"/>
</dbReference>
<evidence type="ECO:0000313" key="10">
    <source>
        <dbReference type="EMBL" id="PRW60207.1"/>
    </source>
</evidence>
<feature type="compositionally biased region" description="Low complexity" evidence="7">
    <location>
        <begin position="699"/>
        <end position="721"/>
    </location>
</feature>
<dbReference type="PANTHER" id="PTHR16079">
    <property type="entry name" value="UBIQUITIN LIGASE PROTEIN CHFR"/>
    <property type="match status" value="1"/>
</dbReference>
<feature type="compositionally biased region" description="Low complexity" evidence="7">
    <location>
        <begin position="736"/>
        <end position="747"/>
    </location>
</feature>
<feature type="domain" description="RING-type" evidence="9">
    <location>
        <begin position="368"/>
        <end position="411"/>
    </location>
</feature>
<feature type="region of interest" description="Disordered" evidence="7">
    <location>
        <begin position="190"/>
        <end position="212"/>
    </location>
</feature>
<feature type="compositionally biased region" description="Low complexity" evidence="7">
    <location>
        <begin position="82"/>
        <end position="97"/>
    </location>
</feature>
<dbReference type="SUPFAM" id="SSF48371">
    <property type="entry name" value="ARM repeat"/>
    <property type="match status" value="1"/>
</dbReference>
<protein>
    <recommendedName>
        <fullName evidence="2">E3 ubiquitin-protein ligase CHFR</fullName>
    </recommendedName>
</protein>
<evidence type="ECO:0000256" key="3">
    <source>
        <dbReference type="ARBA" id="ARBA00022723"/>
    </source>
</evidence>
<dbReference type="EMBL" id="LHPG02000002">
    <property type="protein sequence ID" value="PRW60207.1"/>
    <property type="molecule type" value="Genomic_DNA"/>
</dbReference>
<dbReference type="InterPro" id="IPR017907">
    <property type="entry name" value="Znf_RING_CS"/>
</dbReference>
<dbReference type="AlphaFoldDB" id="A0A2P6U1L7"/>
<dbReference type="InterPro" id="IPR001841">
    <property type="entry name" value="Znf_RING"/>
</dbReference>
<feature type="compositionally biased region" description="Polar residues" evidence="7">
    <location>
        <begin position="447"/>
        <end position="458"/>
    </location>
</feature>
<proteinExistence type="inferred from homology"/>
<evidence type="ECO:0000256" key="6">
    <source>
        <dbReference type="PROSITE-ProRule" id="PRU00175"/>
    </source>
</evidence>
<dbReference type="InterPro" id="IPR013083">
    <property type="entry name" value="Znf_RING/FYVE/PHD"/>
</dbReference>
<dbReference type="PROSITE" id="PS50089">
    <property type="entry name" value="ZF_RING_2"/>
    <property type="match status" value="1"/>
</dbReference>
<dbReference type="GO" id="GO:0006511">
    <property type="term" value="P:ubiquitin-dependent protein catabolic process"/>
    <property type="evidence" value="ECO:0007669"/>
    <property type="project" value="TreeGrafter"/>
</dbReference>
<feature type="region of interest" description="Disordered" evidence="7">
    <location>
        <begin position="542"/>
        <end position="649"/>
    </location>
</feature>
<dbReference type="Gene3D" id="2.60.200.20">
    <property type="match status" value="1"/>
</dbReference>
<evidence type="ECO:0000256" key="4">
    <source>
        <dbReference type="ARBA" id="ARBA00022771"/>
    </source>
</evidence>
<evidence type="ECO:0000256" key="2">
    <source>
        <dbReference type="ARBA" id="ARBA00017908"/>
    </source>
</evidence>
<evidence type="ECO:0000313" key="11">
    <source>
        <dbReference type="Proteomes" id="UP000239899"/>
    </source>
</evidence>
<keyword evidence="5" id="KW-0862">Zinc</keyword>
<dbReference type="GO" id="GO:0016874">
    <property type="term" value="F:ligase activity"/>
    <property type="evidence" value="ECO:0007669"/>
    <property type="project" value="UniProtKB-KW"/>
</dbReference>
<reference evidence="10 11" key="1">
    <citation type="journal article" date="2018" name="Plant J.">
        <title>Genome sequences of Chlorella sorokiniana UTEX 1602 and Micractinium conductrix SAG 241.80: implications to maltose excretion by a green alga.</title>
        <authorList>
            <person name="Arriola M.B."/>
            <person name="Velmurugan N."/>
            <person name="Zhang Y."/>
            <person name="Plunkett M.H."/>
            <person name="Hondzo H."/>
            <person name="Barney B.M."/>
        </authorList>
    </citation>
    <scope>NUCLEOTIDE SEQUENCE [LARGE SCALE GENOMIC DNA]</scope>
    <source>
        <strain evidence="11">UTEX 1602</strain>
    </source>
</reference>
<sequence length="1145" mass="117976">MDGNEQPGFAPHSRTSAASAVGTKRSSSASALDSDQLAALASSATAGAGFAGSDGGGAPEPAGPPASDAAYDERQPRGAEDQQSQQQQSQQQQQQQQPAEGPAPLSLQELRSLSSLSRRAEQVWGCLRPAPDCKGQLPFVLLQGRGVAVGRGRDTYNERLSQLALSRASSLAATGSSSLHRSSSAAAAAAVAAADGSAPPPSPTHRRRSSEAGARGCTFIEVADGRVSRLHAIVRWDTLQQQALLEDLSSNGTYVNGERVGQGCSAPLADGDRISLVLSVAPLAEQAWVFHAGDPRGLEGDVPAIWADDSLQARRPVSPLTPTSEGDELPSSRSDGAMLAGGASGRLARCQTSSYSTKDAITLEDLQCQICLCTLRDCVALEPCGHNYCAACLSHHFAALLRGGQPLACPMRCAAPQRVVANTAVRQLLARPGALEALAPSLRRSSVQPALSSQQQHAGSMLETLPEATASSCSSAGGSGTSDLPPGSRLPSMESTPADSLRAQAAAAALLEGSLAAGSEAAAGAAADAAADAAPDAADAEAWGQYAASEGSRPASRASVAASSEAESPASNASDYRHVVLRPGSAGSHPLATPPPSPFLSFTSARRFGSLRSGDLDDPGRQAPVALPGAPTMQAASPLGAAASQPDMAGPTSLPGQATMLAIAPLGTAASEASVQGPLALPGEPTLPADSPFVLPSGSLLRQQSSRAEQQAQQAEQQHLEALTEEPLDSLEEPAAESGAPGAVESSVGSAPPPGSWAALAAQLNASVGHAPAASGGAAEQPAAGGAAAAPAAAAMQSLPSASSAAVASQQSAEGEEAPLPMHPLCPLDDAVLPLNTSDLKTRQLRQALIDVLGSQTPDEATTGLEALARLTWSDESARLDLVQEGGVEWVATVMRKFLDNDSVQCTGCLALLALLRGEGPASDAARQRMEDGEVIRTIAEGMEAHQFAPMVQLSALLCLVPLALNHTNMQVTVAKICLPHILDAVRHNVGELEVVSKGLILLGVLCQGDEEYHEHLRSILVQRTMFAQLVGAVLAVLAPASEDVLWSALFVLAVVARDTSDKFVPHMLMLVRAGVLPALEHALAAYRQTMDDQDQEPDEMIVRAGDYLVVVLTKARRLLWLRRSRRVWQAGLLGVAALAAFRYA</sequence>
<dbReference type="Gene3D" id="3.30.40.10">
    <property type="entry name" value="Zinc/RING finger domain, C3HC4 (zinc finger)"/>
    <property type="match status" value="1"/>
</dbReference>
<dbReference type="GO" id="GO:0004842">
    <property type="term" value="F:ubiquitin-protein transferase activity"/>
    <property type="evidence" value="ECO:0007669"/>
    <property type="project" value="TreeGrafter"/>
</dbReference>
<evidence type="ECO:0000256" key="1">
    <source>
        <dbReference type="ARBA" id="ARBA00005797"/>
    </source>
</evidence>
<dbReference type="CDD" id="cd00060">
    <property type="entry name" value="FHA"/>
    <property type="match status" value="1"/>
</dbReference>
<evidence type="ECO:0000259" key="9">
    <source>
        <dbReference type="PROSITE" id="PS50089"/>
    </source>
</evidence>
<dbReference type="SUPFAM" id="SSF57850">
    <property type="entry name" value="RING/U-box"/>
    <property type="match status" value="1"/>
</dbReference>
<dbReference type="Pfam" id="PF00498">
    <property type="entry name" value="FHA"/>
    <property type="match status" value="1"/>
</dbReference>
<dbReference type="PROSITE" id="PS50006">
    <property type="entry name" value="FHA_DOMAIN"/>
    <property type="match status" value="1"/>
</dbReference>
<feature type="compositionally biased region" description="Basic and acidic residues" evidence="7">
    <location>
        <begin position="71"/>
        <end position="80"/>
    </location>
</feature>
<dbReference type="InterPro" id="IPR011989">
    <property type="entry name" value="ARM-like"/>
</dbReference>
<feature type="compositionally biased region" description="Gly residues" evidence="7">
    <location>
        <begin position="49"/>
        <end position="58"/>
    </location>
</feature>
<keyword evidence="3" id="KW-0479">Metal-binding</keyword>
<keyword evidence="11" id="KW-1185">Reference proteome</keyword>
<comment type="similarity">
    <text evidence="1">Belongs to the CHFR family.</text>
</comment>
<dbReference type="PROSITE" id="PS00518">
    <property type="entry name" value="ZF_RING_1"/>
    <property type="match status" value="1"/>
</dbReference>
<dbReference type="SUPFAM" id="SSF49879">
    <property type="entry name" value="SMAD/FHA domain"/>
    <property type="match status" value="1"/>
</dbReference>
<dbReference type="Gene3D" id="1.25.10.10">
    <property type="entry name" value="Leucine-rich Repeat Variant"/>
    <property type="match status" value="1"/>
</dbReference>
<dbReference type="STRING" id="3076.A0A2P6U1L7"/>
<feature type="region of interest" description="Disordered" evidence="7">
    <location>
        <begin position="45"/>
        <end position="103"/>
    </location>
</feature>
<feature type="compositionally biased region" description="Acidic residues" evidence="7">
    <location>
        <begin position="723"/>
        <end position="735"/>
    </location>
</feature>
<dbReference type="Proteomes" id="UP000239899">
    <property type="component" value="Unassembled WGS sequence"/>
</dbReference>
<comment type="caution">
    <text evidence="10">The sequence shown here is derived from an EMBL/GenBank/DDBJ whole genome shotgun (WGS) entry which is preliminary data.</text>
</comment>
<dbReference type="InterPro" id="IPR052256">
    <property type="entry name" value="E3_ubiquitin-ligase_CHFR"/>
</dbReference>
<evidence type="ECO:0000259" key="8">
    <source>
        <dbReference type="PROSITE" id="PS50006"/>
    </source>
</evidence>
<accession>A0A2P6U1L7</accession>
<feature type="region of interest" description="Disordered" evidence="7">
    <location>
        <begin position="805"/>
        <end position="825"/>
    </location>
</feature>
<dbReference type="InterPro" id="IPR000253">
    <property type="entry name" value="FHA_dom"/>
</dbReference>
<dbReference type="InterPro" id="IPR016024">
    <property type="entry name" value="ARM-type_fold"/>
</dbReference>